<proteinExistence type="predicted"/>
<dbReference type="EMBL" id="DQ890022">
    <property type="protein sequence ID" value="ABT15777.1"/>
    <property type="molecule type" value="Genomic_DNA"/>
</dbReference>
<dbReference type="Proteomes" id="UP000204095">
    <property type="component" value="Segment"/>
</dbReference>
<reference evidence="1 2" key="1">
    <citation type="journal article" date="2007" name="Virology">
        <title>Sequence and annotation of the 314-kb MT325 and the 321-kb FR483 viruses that infect Chlorella Pbi.</title>
        <authorList>
            <person name="Fitzgerald L.A."/>
            <person name="Graves M.V."/>
            <person name="Li X."/>
            <person name="Feldblyum T."/>
            <person name="Hartigan J."/>
            <person name="Van Etten J.L."/>
        </authorList>
    </citation>
    <scope>NUCLEOTIDE SEQUENCE [LARGE SCALE GENOMIC DNA]</scope>
    <source>
        <strain evidence="1 2">FR483</strain>
    </source>
</reference>
<dbReference type="KEGG" id="vg:5469955"/>
<accession>A7J7J6</accession>
<dbReference type="RefSeq" id="YP_001426124.1">
    <property type="nucleotide sequence ID" value="NC_008603.1"/>
</dbReference>
<sequence>MPWSIPRRRKSQQLRGCQCLLMTMSDHSTPLPKRSIMLVIPRYKPPVRILIATRPYDVNFPVSTFTVHWRFLAIIGATYQMRRNTIEETRIACFIFLALKPRIVCSWSAGVLSM</sequence>
<name>A7J7J6_PBCVF</name>
<evidence type="ECO:0000313" key="1">
    <source>
        <dbReference type="EMBL" id="ABT15777.1"/>
    </source>
</evidence>
<protein>
    <submittedName>
        <fullName evidence="1">Uncharacterized protein n492R</fullName>
    </submittedName>
</protein>
<dbReference type="GeneID" id="5469955"/>
<organismHost>
    <name type="scientific">Paramecium bursaria</name>
    <dbReference type="NCBI Taxonomy" id="74790"/>
</organismHost>
<evidence type="ECO:0000313" key="2">
    <source>
        <dbReference type="Proteomes" id="UP000204095"/>
    </source>
</evidence>
<organism evidence="1 2">
    <name type="scientific">Paramecium bursaria Chlorella virus FR483</name>
    <name type="common">PBCV-FR483</name>
    <dbReference type="NCBI Taxonomy" id="399781"/>
    <lineage>
        <taxon>Viruses</taxon>
        <taxon>Varidnaviria</taxon>
        <taxon>Bamfordvirae</taxon>
        <taxon>Nucleocytoviricota</taxon>
        <taxon>Megaviricetes</taxon>
        <taxon>Algavirales</taxon>
        <taxon>Phycodnaviridae</taxon>
        <taxon>Chlorovirus</taxon>
        <taxon>Chlorovirus conductrix</taxon>
        <taxon>Paramecium bursaria Chlorella virus A1</taxon>
    </lineage>
</organism>
<gene>
    <name evidence="1" type="primary">n492R</name>
    <name evidence="1" type="ORF">FR483_n492R</name>
</gene>